<dbReference type="Proteomes" id="UP000249799">
    <property type="component" value="Chromosome"/>
</dbReference>
<organism evidence="7 8">
    <name type="scientific">Bradymonas sediminis</name>
    <dbReference type="NCBI Taxonomy" id="1548548"/>
    <lineage>
        <taxon>Bacteria</taxon>
        <taxon>Deltaproteobacteria</taxon>
        <taxon>Bradymonadales</taxon>
        <taxon>Bradymonadaceae</taxon>
        <taxon>Bradymonas</taxon>
    </lineage>
</organism>
<dbReference type="InterPro" id="IPR006685">
    <property type="entry name" value="MscS_channel_2nd"/>
</dbReference>
<accession>A0A2Z4FQZ1</accession>
<dbReference type="OrthoDB" id="9784565at2"/>
<protein>
    <submittedName>
        <fullName evidence="7">Mechanosensitive ion channel family protein</fullName>
    </submittedName>
</protein>
<dbReference type="EMBL" id="CP030032">
    <property type="protein sequence ID" value="AWV91104.1"/>
    <property type="molecule type" value="Genomic_DNA"/>
</dbReference>
<dbReference type="Pfam" id="PF21082">
    <property type="entry name" value="MS_channel_3rd"/>
    <property type="match status" value="1"/>
</dbReference>
<dbReference type="InterPro" id="IPR045275">
    <property type="entry name" value="MscS_archaea/bacteria_type"/>
</dbReference>
<comment type="similarity">
    <text evidence="2">Belongs to the MscS (TC 1.A.23) family.</text>
</comment>
<dbReference type="InterPro" id="IPR010920">
    <property type="entry name" value="LSM_dom_sf"/>
</dbReference>
<dbReference type="InterPro" id="IPR049278">
    <property type="entry name" value="MS_channel_C"/>
</dbReference>
<evidence type="ECO:0000313" key="7">
    <source>
        <dbReference type="EMBL" id="AWV91104.1"/>
    </source>
</evidence>
<dbReference type="GO" id="GO:0005886">
    <property type="term" value="C:plasma membrane"/>
    <property type="evidence" value="ECO:0007669"/>
    <property type="project" value="UniProtKB-SubCell"/>
</dbReference>
<evidence type="ECO:0000313" key="8">
    <source>
        <dbReference type="Proteomes" id="UP000249799"/>
    </source>
</evidence>
<dbReference type="Pfam" id="PF05552">
    <property type="entry name" value="MS_channel_1st_1"/>
    <property type="match status" value="1"/>
</dbReference>
<dbReference type="SUPFAM" id="SSF82861">
    <property type="entry name" value="Mechanosensitive channel protein MscS (YggB), transmembrane region"/>
    <property type="match status" value="1"/>
</dbReference>
<proteinExistence type="inferred from homology"/>
<keyword evidence="4" id="KW-0812">Transmembrane</keyword>
<evidence type="ECO:0000256" key="2">
    <source>
        <dbReference type="ARBA" id="ARBA00008017"/>
    </source>
</evidence>
<dbReference type="Gene3D" id="1.10.287.1260">
    <property type="match status" value="1"/>
</dbReference>
<dbReference type="Pfam" id="PF00924">
    <property type="entry name" value="MS_channel_2nd"/>
    <property type="match status" value="1"/>
</dbReference>
<dbReference type="SUPFAM" id="SSF82689">
    <property type="entry name" value="Mechanosensitive channel protein MscS (YggB), C-terminal domain"/>
    <property type="match status" value="1"/>
</dbReference>
<reference evidence="7 8" key="1">
    <citation type="submission" date="2018-06" db="EMBL/GenBank/DDBJ databases">
        <title>Lujinxingia sediminis gen. nov. sp. nov., a new facultative anaerobic member of the class Deltaproteobacteria, and proposal of Lujinxingaceae fam. nov.</title>
        <authorList>
            <person name="Guo L.-Y."/>
            <person name="Li C.-M."/>
            <person name="Wang S."/>
            <person name="Du Z.-J."/>
        </authorList>
    </citation>
    <scope>NUCLEOTIDE SEQUENCE [LARGE SCALE GENOMIC DNA]</scope>
    <source>
        <strain evidence="7 8">FA350</strain>
    </source>
</reference>
<dbReference type="Gene3D" id="2.30.30.60">
    <property type="match status" value="1"/>
</dbReference>
<evidence type="ECO:0000256" key="1">
    <source>
        <dbReference type="ARBA" id="ARBA00004651"/>
    </source>
</evidence>
<dbReference type="RefSeq" id="WP_111337068.1">
    <property type="nucleotide sequence ID" value="NZ_CP030032.1"/>
</dbReference>
<dbReference type="InterPro" id="IPR011014">
    <property type="entry name" value="MscS_channel_TM-2"/>
</dbReference>
<evidence type="ECO:0000256" key="4">
    <source>
        <dbReference type="ARBA" id="ARBA00022692"/>
    </source>
</evidence>
<keyword evidence="5" id="KW-1133">Transmembrane helix</keyword>
<name>A0A2Z4FQZ1_9DELT</name>
<dbReference type="GO" id="GO:0008381">
    <property type="term" value="F:mechanosensitive monoatomic ion channel activity"/>
    <property type="evidence" value="ECO:0007669"/>
    <property type="project" value="InterPro"/>
</dbReference>
<evidence type="ECO:0000256" key="3">
    <source>
        <dbReference type="ARBA" id="ARBA00022475"/>
    </source>
</evidence>
<dbReference type="InterPro" id="IPR023408">
    <property type="entry name" value="MscS_beta-dom_sf"/>
</dbReference>
<sequence length="274" mass="29912">MEDLLKEWGVSPEIFSMAIDWGMRIIGVIVILFVAFVLAKILQSKVRDRLEKSKVDKTLARLMGTLVRWVILILAFIGCLGLFGIETTSFAAIIGGSALAIGLAFQGTLSNVAAGAMLLVFRPYRVDDWVTIDGVSGTVYELGLFTTTLDTPAGTRYIVPNTKAFGTTIENVSILPERRVEIPVGVGYDADIDQTRQVLMDAVSKLDHIVGEPMVVLSGLGGSSVDWKVRVVCKNEHFWGLHEDIIRAIKIALDDANIDIPYPHLVVDGVGKDQ</sequence>
<keyword evidence="8" id="KW-1185">Reference proteome</keyword>
<keyword evidence="3" id="KW-1003">Cell membrane</keyword>
<dbReference type="AlphaFoldDB" id="A0A2Z4FQZ1"/>
<evidence type="ECO:0000256" key="5">
    <source>
        <dbReference type="ARBA" id="ARBA00022989"/>
    </source>
</evidence>
<dbReference type="Gene3D" id="3.30.70.100">
    <property type="match status" value="1"/>
</dbReference>
<dbReference type="InterPro" id="IPR008910">
    <property type="entry name" value="MSC_TM_helix"/>
</dbReference>
<gene>
    <name evidence="7" type="ORF">DN745_17910</name>
</gene>
<evidence type="ECO:0000256" key="6">
    <source>
        <dbReference type="ARBA" id="ARBA00023136"/>
    </source>
</evidence>
<dbReference type="KEGG" id="bsed:DN745_17910"/>
<dbReference type="SUPFAM" id="SSF50182">
    <property type="entry name" value="Sm-like ribonucleoproteins"/>
    <property type="match status" value="1"/>
</dbReference>
<keyword evidence="6" id="KW-0472">Membrane</keyword>
<dbReference type="PANTHER" id="PTHR30221:SF1">
    <property type="entry name" value="SMALL-CONDUCTANCE MECHANOSENSITIVE CHANNEL"/>
    <property type="match status" value="1"/>
</dbReference>
<dbReference type="PANTHER" id="PTHR30221">
    <property type="entry name" value="SMALL-CONDUCTANCE MECHANOSENSITIVE CHANNEL"/>
    <property type="match status" value="1"/>
</dbReference>
<dbReference type="InterPro" id="IPR049142">
    <property type="entry name" value="MS_channel_1st"/>
</dbReference>
<dbReference type="Pfam" id="PF21088">
    <property type="entry name" value="MS_channel_1st"/>
    <property type="match status" value="1"/>
</dbReference>
<dbReference type="InterPro" id="IPR011066">
    <property type="entry name" value="MscS_channel_C_sf"/>
</dbReference>
<comment type="subcellular location">
    <subcellularLocation>
        <location evidence="1">Cell membrane</location>
        <topology evidence="1">Multi-pass membrane protein</topology>
    </subcellularLocation>
</comment>